<dbReference type="Pfam" id="PF10604">
    <property type="entry name" value="Polyketide_cyc2"/>
    <property type="match status" value="1"/>
</dbReference>
<dbReference type="Proteomes" id="UP000822688">
    <property type="component" value="Chromosome 2"/>
</dbReference>
<evidence type="ECO:0008006" key="11">
    <source>
        <dbReference type="Google" id="ProtNLM"/>
    </source>
</evidence>
<dbReference type="InterPro" id="IPR050279">
    <property type="entry name" value="Plant_def-hormone_signal"/>
</dbReference>
<accession>A0A8T0ITF8</accession>
<dbReference type="CDD" id="cd07816">
    <property type="entry name" value="Bet_v1-like"/>
    <property type="match status" value="1"/>
</dbReference>
<sequence length="153" mass="16905">MAPEKAEVEVKLGVPVERMWSAAKKIEVLMPQVLPDVFVRCDLEGDGGPGSIRVYHCGPAIQEGFVIRERVDGIDDVGHSMSYTVVEGDPRYKSMRATIRYVASEDGASSSAIFNAEYDIDDSEEGFSDEITEMISLMQTSLCEYLLANPTFE</sequence>
<evidence type="ECO:0000256" key="7">
    <source>
        <dbReference type="ARBA" id="ARBA00023242"/>
    </source>
</evidence>
<dbReference type="PRINTS" id="PR00634">
    <property type="entry name" value="BETALLERGEN"/>
</dbReference>
<keyword evidence="10" id="KW-1185">Reference proteome</keyword>
<dbReference type="AlphaFoldDB" id="A0A8T0ITF8"/>
<evidence type="ECO:0000256" key="6">
    <source>
        <dbReference type="ARBA" id="ARBA00023170"/>
    </source>
</evidence>
<reference evidence="9" key="1">
    <citation type="submission" date="2020-06" db="EMBL/GenBank/DDBJ databases">
        <title>WGS assembly of Ceratodon purpureus strain R40.</title>
        <authorList>
            <person name="Carey S.B."/>
            <person name="Jenkins J."/>
            <person name="Shu S."/>
            <person name="Lovell J.T."/>
            <person name="Sreedasyam A."/>
            <person name="Maumus F."/>
            <person name="Tiley G.P."/>
            <person name="Fernandez-Pozo N."/>
            <person name="Barry K."/>
            <person name="Chen C."/>
            <person name="Wang M."/>
            <person name="Lipzen A."/>
            <person name="Daum C."/>
            <person name="Saski C.A."/>
            <person name="Payton A.C."/>
            <person name="Mcbreen J.C."/>
            <person name="Conrad R.E."/>
            <person name="Kollar L.M."/>
            <person name="Olsson S."/>
            <person name="Huttunen S."/>
            <person name="Landis J.B."/>
            <person name="Wickett N.J."/>
            <person name="Johnson M.G."/>
            <person name="Rensing S.A."/>
            <person name="Grimwood J."/>
            <person name="Schmutz J."/>
            <person name="Mcdaniel S.F."/>
        </authorList>
    </citation>
    <scope>NUCLEOTIDE SEQUENCE</scope>
    <source>
        <strain evidence="9">R40</strain>
    </source>
</reference>
<comment type="caution">
    <text evidence="9">The sequence shown here is derived from an EMBL/GenBank/DDBJ whole genome shotgun (WGS) entry which is preliminary data.</text>
</comment>
<dbReference type="GO" id="GO:0005737">
    <property type="term" value="C:cytoplasm"/>
    <property type="evidence" value="ECO:0007669"/>
    <property type="project" value="UniProtKB-SubCell"/>
</dbReference>
<organism evidence="9 10">
    <name type="scientific">Ceratodon purpureus</name>
    <name type="common">Fire moss</name>
    <name type="synonym">Dicranum purpureum</name>
    <dbReference type="NCBI Taxonomy" id="3225"/>
    <lineage>
        <taxon>Eukaryota</taxon>
        <taxon>Viridiplantae</taxon>
        <taxon>Streptophyta</taxon>
        <taxon>Embryophyta</taxon>
        <taxon>Bryophyta</taxon>
        <taxon>Bryophytina</taxon>
        <taxon>Bryopsida</taxon>
        <taxon>Dicranidae</taxon>
        <taxon>Pseudoditrichales</taxon>
        <taxon>Ditrichaceae</taxon>
        <taxon>Ceratodon</taxon>
    </lineage>
</organism>
<evidence type="ECO:0000256" key="2">
    <source>
        <dbReference type="ARBA" id="ARBA00004496"/>
    </source>
</evidence>
<dbReference type="GO" id="GO:0005634">
    <property type="term" value="C:nucleus"/>
    <property type="evidence" value="ECO:0007669"/>
    <property type="project" value="UniProtKB-SubCell"/>
</dbReference>
<evidence type="ECO:0000256" key="8">
    <source>
        <dbReference type="ARBA" id="ARBA00023272"/>
    </source>
</evidence>
<evidence type="ECO:0000313" key="9">
    <source>
        <dbReference type="EMBL" id="KAG0587014.1"/>
    </source>
</evidence>
<gene>
    <name evidence="9" type="ORF">KC19_2G134500</name>
</gene>
<dbReference type="InterPro" id="IPR019587">
    <property type="entry name" value="Polyketide_cyclase/dehydratase"/>
</dbReference>
<dbReference type="GO" id="GO:0038023">
    <property type="term" value="F:signaling receptor activity"/>
    <property type="evidence" value="ECO:0007669"/>
    <property type="project" value="InterPro"/>
</dbReference>
<dbReference type="InterPro" id="IPR024949">
    <property type="entry name" value="Bet_v_I_allergen"/>
</dbReference>
<keyword evidence="8" id="KW-0650">Protein phosphatase inhibitor</keyword>
<dbReference type="GO" id="GO:0010427">
    <property type="term" value="F:abscisic acid binding"/>
    <property type="evidence" value="ECO:0007669"/>
    <property type="project" value="InterPro"/>
</dbReference>
<keyword evidence="4" id="KW-0963">Cytoplasm</keyword>
<keyword evidence="6" id="KW-0675">Receptor</keyword>
<dbReference type="GO" id="GO:0009738">
    <property type="term" value="P:abscisic acid-activated signaling pathway"/>
    <property type="evidence" value="ECO:0007669"/>
    <property type="project" value="UniProtKB-KW"/>
</dbReference>
<evidence type="ECO:0000313" key="10">
    <source>
        <dbReference type="Proteomes" id="UP000822688"/>
    </source>
</evidence>
<evidence type="ECO:0000256" key="5">
    <source>
        <dbReference type="ARBA" id="ARBA00022682"/>
    </source>
</evidence>
<dbReference type="EMBL" id="CM026422">
    <property type="protein sequence ID" value="KAG0587014.1"/>
    <property type="molecule type" value="Genomic_DNA"/>
</dbReference>
<keyword evidence="7" id="KW-0539">Nucleus</keyword>
<dbReference type="PANTHER" id="PTHR31213:SF24">
    <property type="entry name" value="OS08G0374000 PROTEIN"/>
    <property type="match status" value="1"/>
</dbReference>
<keyword evidence="5" id="KW-0938">Abscisic acid signaling pathway</keyword>
<evidence type="ECO:0000256" key="1">
    <source>
        <dbReference type="ARBA" id="ARBA00004123"/>
    </source>
</evidence>
<protein>
    <recommendedName>
        <fullName evidence="11">Bet v I/Major latex protein domain-containing protein</fullName>
    </recommendedName>
</protein>
<evidence type="ECO:0000256" key="3">
    <source>
        <dbReference type="ARBA" id="ARBA00008594"/>
    </source>
</evidence>
<dbReference type="PANTHER" id="PTHR31213">
    <property type="entry name" value="OS08G0374000 PROTEIN-RELATED"/>
    <property type="match status" value="1"/>
</dbReference>
<dbReference type="SUPFAM" id="SSF55961">
    <property type="entry name" value="Bet v1-like"/>
    <property type="match status" value="1"/>
</dbReference>
<comment type="similarity">
    <text evidence="3">Belongs to the PYR/PYL/RCAR abscisic acid intracellular receptor family.</text>
</comment>
<comment type="subcellular location">
    <subcellularLocation>
        <location evidence="2">Cytoplasm</location>
    </subcellularLocation>
    <subcellularLocation>
        <location evidence="1">Nucleus</location>
    </subcellularLocation>
</comment>
<evidence type="ECO:0000256" key="4">
    <source>
        <dbReference type="ARBA" id="ARBA00022490"/>
    </source>
</evidence>
<name>A0A8T0ITF8_CERPU</name>
<proteinExistence type="inferred from homology"/>
<dbReference type="Gene3D" id="3.30.530.20">
    <property type="match status" value="1"/>
</dbReference>
<dbReference type="InterPro" id="IPR023393">
    <property type="entry name" value="START-like_dom_sf"/>
</dbReference>
<dbReference type="GO" id="GO:0004864">
    <property type="term" value="F:protein phosphatase inhibitor activity"/>
    <property type="evidence" value="ECO:0007669"/>
    <property type="project" value="UniProtKB-KW"/>
</dbReference>